<feature type="domain" description="Heterokaryon incompatibility" evidence="1">
    <location>
        <begin position="230"/>
        <end position="386"/>
    </location>
</feature>
<organism evidence="2 3">
    <name type="scientific">Agrocybe pediades</name>
    <dbReference type="NCBI Taxonomy" id="84607"/>
    <lineage>
        <taxon>Eukaryota</taxon>
        <taxon>Fungi</taxon>
        <taxon>Dikarya</taxon>
        <taxon>Basidiomycota</taxon>
        <taxon>Agaricomycotina</taxon>
        <taxon>Agaricomycetes</taxon>
        <taxon>Agaricomycetidae</taxon>
        <taxon>Agaricales</taxon>
        <taxon>Agaricineae</taxon>
        <taxon>Strophariaceae</taxon>
        <taxon>Agrocybe</taxon>
    </lineage>
</organism>
<dbReference type="EMBL" id="JAACJL010000018">
    <property type="protein sequence ID" value="KAF4618342.1"/>
    <property type="molecule type" value="Genomic_DNA"/>
</dbReference>
<dbReference type="Pfam" id="PF06985">
    <property type="entry name" value="HET"/>
    <property type="match status" value="1"/>
</dbReference>
<dbReference type="PANTHER" id="PTHR33112:SF8">
    <property type="entry name" value="HETEROKARYON INCOMPATIBILITY DOMAIN-CONTAINING PROTEIN"/>
    <property type="match status" value="1"/>
</dbReference>
<reference evidence="2 3" key="1">
    <citation type="submission" date="2019-12" db="EMBL/GenBank/DDBJ databases">
        <authorList>
            <person name="Floudas D."/>
            <person name="Bentzer J."/>
            <person name="Ahren D."/>
            <person name="Johansson T."/>
            <person name="Persson P."/>
            <person name="Tunlid A."/>
        </authorList>
    </citation>
    <scope>NUCLEOTIDE SEQUENCE [LARGE SCALE GENOMIC DNA]</scope>
    <source>
        <strain evidence="2 3">CBS 102.39</strain>
    </source>
</reference>
<sequence length="691" mass="76875">MSYLPLAVSDGVNDLDINSSATPHKVCNTCQALVIAAQEHLTGDSPHLPLRDSPIIAQYIVPDLQKSGFVEGCHLCSIISQALCPAHSEKDILSSSNRIVTVKISDYGKRASWHGTDTNLAFLDVWLKENDGRRIRNTNVPIVSDSHGFLHSPVPASWSLSTASDATFDLARSWLSECCAQHELCEEVRATPVSSLTSSAYPDYLIGIGEDGRTCRLCATSSLGPTRPAYVALSHRWGASRPFTLTSKSLASLLESIPTTLLPKTFQDALLITHRLGHSYIWIDSLCIMQDSKEHWEKESAIMGDIYRASACTISALGATDGDSGCFKRRNPLCFQQFTFSASSTDTNNPLHKVHVLPEREKVSITRTGSGPAVEPLHQRAWVMQERILSPRTLHYGTFGIYYECVSHHADFRNPSLRTVNSVKYAMHQSCVLPLTSTFAFDETYRSFWKFWTSILTTYNPCGLTYGSDKLVALHGIINLVETRKGLHNIAGLWKEYLLPELLWFRDTPCVARPVGVYQAPTWSWACLNAEVAVGLQDFNYAFDWKAEVLEAAAQGVLANGQISSAYIRIRGPLVKVTWVFDEDGERYRLRWGDVEPEENSADDRVYFLPDVQPATGANNGSEAWALHIVKATAENSYMNMGIVVAKEYEGPHSENRTYVRIGSFKQYDWPSNPTTFCEDGRAQMVTLVVV</sequence>
<keyword evidence="3" id="KW-1185">Reference proteome</keyword>
<dbReference type="AlphaFoldDB" id="A0A8H4VQH2"/>
<protein>
    <recommendedName>
        <fullName evidence="1">Heterokaryon incompatibility domain-containing protein</fullName>
    </recommendedName>
</protein>
<accession>A0A8H4VQH2</accession>
<proteinExistence type="predicted"/>
<dbReference type="Proteomes" id="UP000521872">
    <property type="component" value="Unassembled WGS sequence"/>
</dbReference>
<comment type="caution">
    <text evidence="2">The sequence shown here is derived from an EMBL/GenBank/DDBJ whole genome shotgun (WGS) entry which is preliminary data.</text>
</comment>
<gene>
    <name evidence="2" type="ORF">D9613_011695</name>
</gene>
<dbReference type="PANTHER" id="PTHR33112">
    <property type="entry name" value="DOMAIN PROTEIN, PUTATIVE-RELATED"/>
    <property type="match status" value="1"/>
</dbReference>
<evidence type="ECO:0000259" key="1">
    <source>
        <dbReference type="Pfam" id="PF06985"/>
    </source>
</evidence>
<dbReference type="InterPro" id="IPR010730">
    <property type="entry name" value="HET"/>
</dbReference>
<evidence type="ECO:0000313" key="3">
    <source>
        <dbReference type="Proteomes" id="UP000521872"/>
    </source>
</evidence>
<evidence type="ECO:0000313" key="2">
    <source>
        <dbReference type="EMBL" id="KAF4618342.1"/>
    </source>
</evidence>
<name>A0A8H4VQH2_9AGAR</name>